<evidence type="ECO:0000313" key="9">
    <source>
        <dbReference type="Ensembl" id="ENSSPAP00000013992.1"/>
    </source>
</evidence>
<organism evidence="9">
    <name type="scientific">Stegastes partitus</name>
    <name type="common">bicolor damselfish</name>
    <dbReference type="NCBI Taxonomy" id="144197"/>
    <lineage>
        <taxon>Eukaryota</taxon>
        <taxon>Metazoa</taxon>
        <taxon>Chordata</taxon>
        <taxon>Craniata</taxon>
        <taxon>Vertebrata</taxon>
        <taxon>Euteleostomi</taxon>
        <taxon>Actinopterygii</taxon>
        <taxon>Neopterygii</taxon>
        <taxon>Teleostei</taxon>
        <taxon>Neoteleostei</taxon>
        <taxon>Acanthomorphata</taxon>
        <taxon>Ovalentaria</taxon>
        <taxon>Pomacentridae</taxon>
        <taxon>Stegastes</taxon>
    </lineage>
</organism>
<dbReference type="Ensembl" id="ENSSPAT00000014230.1">
    <property type="protein sequence ID" value="ENSSPAP00000013992.1"/>
    <property type="gene ID" value="ENSSPAG00000010592.1"/>
</dbReference>
<comment type="subcellular location">
    <subcellularLocation>
        <location evidence="1">Membrane</location>
        <topology evidence="1">Multi-pass membrane protein</topology>
    </subcellularLocation>
</comment>
<feature type="transmembrane region" description="Helical" evidence="7">
    <location>
        <begin position="60"/>
        <end position="83"/>
    </location>
</feature>
<dbReference type="InterPro" id="IPR008253">
    <property type="entry name" value="Marvel"/>
</dbReference>
<dbReference type="PROSITE" id="PS51225">
    <property type="entry name" value="MARVEL"/>
    <property type="match status" value="1"/>
</dbReference>
<dbReference type="Pfam" id="PF01284">
    <property type="entry name" value="MARVEL"/>
    <property type="match status" value="1"/>
</dbReference>
<evidence type="ECO:0000256" key="5">
    <source>
        <dbReference type="PROSITE-ProRule" id="PRU00581"/>
    </source>
</evidence>
<reference evidence="11" key="2">
    <citation type="submission" date="2025-04" db="UniProtKB">
        <authorList>
            <consortium name="RefSeq"/>
        </authorList>
    </citation>
    <scope>IDENTIFICATION</scope>
</reference>
<dbReference type="CTD" id="54918"/>
<dbReference type="STRING" id="144197.ENSSPAP00000013992"/>
<dbReference type="PANTHER" id="PTHR22776:SF25">
    <property type="entry name" value="CKLF-LIKE MARVEL TRANSMEMBRANE DOMAIN-CONTAINING PROTEIN 6"/>
    <property type="match status" value="1"/>
</dbReference>
<dbReference type="InterPro" id="IPR050578">
    <property type="entry name" value="MARVEL-CKLF_proteins"/>
</dbReference>
<feature type="transmembrane region" description="Helical" evidence="7">
    <location>
        <begin position="95"/>
        <end position="118"/>
    </location>
</feature>
<feature type="transmembrane region" description="Helical" evidence="7">
    <location>
        <begin position="130"/>
        <end position="149"/>
    </location>
</feature>
<feature type="domain" description="MARVEL" evidence="8">
    <location>
        <begin position="26"/>
        <end position="153"/>
    </location>
</feature>
<dbReference type="RefSeq" id="XP_008300192.1">
    <property type="nucleotide sequence ID" value="XM_008301970.1"/>
</dbReference>
<keyword evidence="4 5" id="KW-0472">Membrane</keyword>
<sequence length="189" mass="20520">MAMDEVYSPTTAPNPKTSWLLVPSEHLDKPRFILKVLEVLLSCVAFALEETVSSCISCSPLYFFEFVSCTAFLFTLLLLILLATPLHQKATISCWPTLDFCYSALIAALLFISSIVFAANNSGTSLEISAVMFGFLAMFAFLADVGLFWKTKGFPFTNNPKAPPSNGGTGAVEPAAEKEKLTNEANNAE</sequence>
<feature type="region of interest" description="Disordered" evidence="6">
    <location>
        <begin position="159"/>
        <end position="189"/>
    </location>
</feature>
<name>A0A3B5AKD3_9TELE</name>
<reference evidence="9" key="1">
    <citation type="submission" date="2023-09" db="UniProtKB">
        <authorList>
            <consortium name="Ensembl"/>
        </authorList>
    </citation>
    <scope>IDENTIFICATION</scope>
</reference>
<proteinExistence type="predicted"/>
<dbReference type="GeneTree" id="ENSGT00940000157911"/>
<evidence type="ECO:0000259" key="8">
    <source>
        <dbReference type="PROSITE" id="PS51225"/>
    </source>
</evidence>
<evidence type="ECO:0000256" key="4">
    <source>
        <dbReference type="ARBA" id="ARBA00023136"/>
    </source>
</evidence>
<accession>A0A3B5AKD3</accession>
<evidence type="ECO:0000256" key="7">
    <source>
        <dbReference type="SAM" id="Phobius"/>
    </source>
</evidence>
<keyword evidence="3 7" id="KW-1133">Transmembrane helix</keyword>
<evidence type="ECO:0000256" key="2">
    <source>
        <dbReference type="ARBA" id="ARBA00022692"/>
    </source>
</evidence>
<evidence type="ECO:0000256" key="1">
    <source>
        <dbReference type="ARBA" id="ARBA00004141"/>
    </source>
</evidence>
<keyword evidence="10" id="KW-1185">Reference proteome</keyword>
<dbReference type="OrthoDB" id="10028364at2759"/>
<keyword evidence="2 5" id="KW-0812">Transmembrane</keyword>
<evidence type="ECO:0000313" key="10">
    <source>
        <dbReference type="Proteomes" id="UP000694891"/>
    </source>
</evidence>
<dbReference type="PANTHER" id="PTHR22776">
    <property type="entry name" value="MARVEL-CONTAINING POTENTIAL LIPID RAFT-ASSOCIATED PROTEIN"/>
    <property type="match status" value="1"/>
</dbReference>
<gene>
    <name evidence="11" type="primary">cmtm6</name>
</gene>
<dbReference type="AlphaFoldDB" id="A0A3B5AKD3"/>
<dbReference type="Proteomes" id="UP000694891">
    <property type="component" value="Unplaced"/>
</dbReference>
<dbReference type="GeneID" id="103372351"/>
<dbReference type="GO" id="GO:0016020">
    <property type="term" value="C:membrane"/>
    <property type="evidence" value="ECO:0007669"/>
    <property type="project" value="UniProtKB-SubCell"/>
</dbReference>
<evidence type="ECO:0000313" key="11">
    <source>
        <dbReference type="RefSeq" id="XP_008300192.1"/>
    </source>
</evidence>
<evidence type="ECO:0000256" key="3">
    <source>
        <dbReference type="ARBA" id="ARBA00022989"/>
    </source>
</evidence>
<protein>
    <submittedName>
        <fullName evidence="9">CKLF like MARVEL transmembrane domain containing 6</fullName>
    </submittedName>
    <submittedName>
        <fullName evidence="11">CKLF-like MARVEL transmembrane domain-containing protein 6</fullName>
    </submittedName>
</protein>
<evidence type="ECO:0000256" key="6">
    <source>
        <dbReference type="SAM" id="MobiDB-lite"/>
    </source>
</evidence>